<name>A0A8B7TM39_CASCN</name>
<dbReference type="PANTHER" id="PTHR48251">
    <property type="entry name" value="COILED-COIL DOMAIN-CONTAINING PROTEIN 160"/>
    <property type="match status" value="1"/>
</dbReference>
<gene>
    <name evidence="2" type="primary">Ccdc160</name>
</gene>
<dbReference type="RefSeq" id="XP_020007787.2">
    <property type="nucleotide sequence ID" value="XM_020152198.2"/>
</dbReference>
<accession>A0A8B7TM39</accession>
<dbReference type="KEGG" id="ccan:109675509"/>
<dbReference type="PANTHER" id="PTHR48251:SF1">
    <property type="entry name" value="COILED-COIL DOMAIN-CONTAINING PROTEIN 160"/>
    <property type="match status" value="1"/>
</dbReference>
<dbReference type="Proteomes" id="UP001732720">
    <property type="component" value="Chromosome X"/>
</dbReference>
<protein>
    <submittedName>
        <fullName evidence="2">Coiled-coil domain-containing protein 160</fullName>
    </submittedName>
</protein>
<evidence type="ECO:0000313" key="1">
    <source>
        <dbReference type="Proteomes" id="UP001732720"/>
    </source>
</evidence>
<evidence type="ECO:0000313" key="2">
    <source>
        <dbReference type="RefSeq" id="XP_020007787.2"/>
    </source>
</evidence>
<sequence>MAVASAGQGTAACQWWPASEASGPGSLDRTHDSSSSGRRTTASSIRSWSSGRELEEVPNEMDARRKHWKENVFTPFFSAHDVLEETSVSESSSEQIAIDKTKRMGGIYNFSSRKFQEENKFKRKEYISQLSEREEGPSLRERRRNMSKSEGDTNSASCESSNLDITTNDGSNNTENSSTWSKKELPTIPRQGTRKKSVEGMSPKVRLNLLNEELEELNIKCQKIEEEFENAEKELLNSKKEGSTKSINFQDTGPDTVKNDWELQALKNDLSEKATNVKNLMEELQQAKEIIHQLNLENRNLKEAVRKLKRQSELGNALLKEEMKLYYELEMEKIRVELDAIKNELRAEKTLQARNNRALELLRKHLASMVRSSSSTFDHFPGDFF</sequence>
<reference evidence="2" key="1">
    <citation type="submission" date="2025-08" db="UniProtKB">
        <authorList>
            <consortium name="RefSeq"/>
        </authorList>
    </citation>
    <scope>IDENTIFICATION</scope>
</reference>
<keyword evidence="1" id="KW-1185">Reference proteome</keyword>
<dbReference type="OrthoDB" id="5985715at2759"/>
<dbReference type="CTD" id="347475"/>
<proteinExistence type="predicted"/>
<organism evidence="2">
    <name type="scientific">Castor canadensis</name>
    <name type="common">American beaver</name>
    <dbReference type="NCBI Taxonomy" id="51338"/>
    <lineage>
        <taxon>Eukaryota</taxon>
        <taxon>Metazoa</taxon>
        <taxon>Chordata</taxon>
        <taxon>Craniata</taxon>
        <taxon>Vertebrata</taxon>
        <taxon>Euteleostomi</taxon>
        <taxon>Mammalia</taxon>
        <taxon>Eutheria</taxon>
        <taxon>Euarchontoglires</taxon>
        <taxon>Glires</taxon>
        <taxon>Rodentia</taxon>
        <taxon>Castorimorpha</taxon>
        <taxon>Castoridae</taxon>
        <taxon>Castor</taxon>
    </lineage>
</organism>